<comment type="similarity">
    <text evidence="9">Belongs to the DRC2 family.</text>
</comment>
<proteinExistence type="inferred from homology"/>
<evidence type="ECO:0000256" key="8">
    <source>
        <dbReference type="ARBA" id="ARBA00037841"/>
    </source>
</evidence>
<dbReference type="PANTHER" id="PTHR21625:SF0">
    <property type="entry name" value="DYNEIN REGULATORY COMPLEX SUBUNIT 2"/>
    <property type="match status" value="1"/>
</dbReference>
<evidence type="ECO:0000256" key="12">
    <source>
        <dbReference type="ARBA" id="ARBA00045865"/>
    </source>
</evidence>
<gene>
    <name evidence="15" type="ORF">TSAR_013023</name>
</gene>
<feature type="compositionally biased region" description="Basic and acidic residues" evidence="13">
    <location>
        <begin position="12"/>
        <end position="25"/>
    </location>
</feature>
<evidence type="ECO:0000256" key="11">
    <source>
        <dbReference type="ARBA" id="ARBA00041517"/>
    </source>
</evidence>
<name>A0A232FB67_9HYME</name>
<dbReference type="OrthoDB" id="7760980at2759"/>
<accession>A0A232FB67</accession>
<keyword evidence="16" id="KW-1185">Reference proteome</keyword>
<evidence type="ECO:0000313" key="15">
    <source>
        <dbReference type="EMBL" id="OXU28081.1"/>
    </source>
</evidence>
<evidence type="ECO:0000256" key="13">
    <source>
        <dbReference type="SAM" id="MobiDB-lite"/>
    </source>
</evidence>
<comment type="subcellular location">
    <subcellularLocation>
        <location evidence="1">Cytoplasm</location>
        <location evidence="1">Cytoskeleton</location>
        <location evidence="1">Flagellum axoneme</location>
    </subcellularLocation>
    <subcellularLocation>
        <location evidence="8">Cytoplasm</location>
        <location evidence="8">Cytoskeleton</location>
        <location evidence="8">Flagellum basal body</location>
    </subcellularLocation>
</comment>
<keyword evidence="5" id="KW-0969">Cilium</keyword>
<reference evidence="15 16" key="1">
    <citation type="journal article" date="2017" name="Curr. Biol.">
        <title>The Evolution of Venom by Co-option of Single-Copy Genes.</title>
        <authorList>
            <person name="Martinson E.O."/>
            <person name="Mrinalini"/>
            <person name="Kelkar Y.D."/>
            <person name="Chang C.H."/>
            <person name="Werren J.H."/>
        </authorList>
    </citation>
    <scope>NUCLEOTIDE SEQUENCE [LARGE SCALE GENOMIC DNA]</scope>
    <source>
        <strain evidence="15 16">Alberta</strain>
        <tissue evidence="15">Whole body</tissue>
    </source>
</reference>
<dbReference type="Proteomes" id="UP000215335">
    <property type="component" value="Unassembled WGS sequence"/>
</dbReference>
<evidence type="ECO:0000256" key="4">
    <source>
        <dbReference type="ARBA" id="ARBA00023054"/>
    </source>
</evidence>
<evidence type="ECO:0000256" key="9">
    <source>
        <dbReference type="ARBA" id="ARBA00038424"/>
    </source>
</evidence>
<dbReference type="GO" id="GO:0005858">
    <property type="term" value="C:axonemal dynein complex"/>
    <property type="evidence" value="ECO:0007669"/>
    <property type="project" value="InterPro"/>
</dbReference>
<dbReference type="GO" id="GO:0070286">
    <property type="term" value="P:axonemal dynein complex assembly"/>
    <property type="evidence" value="ECO:0007669"/>
    <property type="project" value="InterPro"/>
</dbReference>
<evidence type="ECO:0000256" key="3">
    <source>
        <dbReference type="ARBA" id="ARBA00022846"/>
    </source>
</evidence>
<evidence type="ECO:0000313" key="16">
    <source>
        <dbReference type="Proteomes" id="UP000215335"/>
    </source>
</evidence>
<keyword evidence="2" id="KW-0963">Cytoplasm</keyword>
<feature type="region of interest" description="Disordered" evidence="13">
    <location>
        <begin position="1"/>
        <end position="25"/>
    </location>
</feature>
<keyword evidence="6" id="KW-0206">Cytoskeleton</keyword>
<dbReference type="PANTHER" id="PTHR21625">
    <property type="entry name" value="NYD-SP28 PROTEIN"/>
    <property type="match status" value="1"/>
</dbReference>
<keyword evidence="4" id="KW-0175">Coiled coil</keyword>
<sequence length="461" mass="54789">MKKRKGCRRKRGVVDVEERQREAKRQELRRELEMGDTNARRLRKTWREKMMSLNLPLIKEDLQVAWRTFDRALDNKDYSISILLDALDEDEEQKRNDNNLQMYQIDGLIKVYEKHLNESNDHYRCSIEKTLDSERELIDEASCEQEEKEAFLRTVIFSTKQGIEESIEAKQTKNLSKLDTRKEENDNIRRMSESLLKRRLHNFSEQLAGVLSDYDESTKDRRKDFEAVREKDETDQRVIARQSMRIEKLYNGTVELRNQIANFKVNAGREVADYTFERDYFNGIYMAMQKRLRTEQTLDREQLRILTIEYNITLEFLRSNLTKVEKILTMANLCQKYETYKDKVLLYPLSTVIENNETEDLNVSTLKPMQKLIKLVLLVQKNIKELKAQLEYHQVRFDYLKHSLKMYMEQLANPIHMCKKENSKATPVLINPKDVIKKCDLKVIDANDSDSNINLLLNKTF</sequence>
<keyword evidence="7" id="KW-0966">Cell projection</keyword>
<dbReference type="InterPro" id="IPR039750">
    <property type="entry name" value="DRC1/DRC2"/>
</dbReference>
<organism evidence="15 16">
    <name type="scientific">Trichomalopsis sarcophagae</name>
    <dbReference type="NCBI Taxonomy" id="543379"/>
    <lineage>
        <taxon>Eukaryota</taxon>
        <taxon>Metazoa</taxon>
        <taxon>Ecdysozoa</taxon>
        <taxon>Arthropoda</taxon>
        <taxon>Hexapoda</taxon>
        <taxon>Insecta</taxon>
        <taxon>Pterygota</taxon>
        <taxon>Neoptera</taxon>
        <taxon>Endopterygota</taxon>
        <taxon>Hymenoptera</taxon>
        <taxon>Apocrita</taxon>
        <taxon>Proctotrupomorpha</taxon>
        <taxon>Chalcidoidea</taxon>
        <taxon>Pteromalidae</taxon>
        <taxon>Pteromalinae</taxon>
        <taxon>Trichomalopsis</taxon>
    </lineage>
</organism>
<evidence type="ECO:0000256" key="7">
    <source>
        <dbReference type="ARBA" id="ARBA00023273"/>
    </source>
</evidence>
<dbReference type="GO" id="GO:0060285">
    <property type="term" value="P:cilium-dependent cell motility"/>
    <property type="evidence" value="ECO:0007669"/>
    <property type="project" value="TreeGrafter"/>
</dbReference>
<evidence type="ECO:0000256" key="1">
    <source>
        <dbReference type="ARBA" id="ARBA00004611"/>
    </source>
</evidence>
<comment type="caution">
    <text evidence="15">The sequence shown here is derived from an EMBL/GenBank/DDBJ whole genome shotgun (WGS) entry which is preliminary data.</text>
</comment>
<feature type="domain" description="Dynein regulatory complex protein 1/2 N-terminal" evidence="14">
    <location>
        <begin position="17"/>
        <end position="103"/>
    </location>
</feature>
<feature type="compositionally biased region" description="Basic residues" evidence="13">
    <location>
        <begin position="1"/>
        <end position="11"/>
    </location>
</feature>
<dbReference type="Pfam" id="PF14772">
    <property type="entry name" value="NYD-SP28"/>
    <property type="match status" value="1"/>
</dbReference>
<dbReference type="AlphaFoldDB" id="A0A232FB67"/>
<dbReference type="GO" id="GO:0003352">
    <property type="term" value="P:regulation of cilium movement"/>
    <property type="evidence" value="ECO:0007669"/>
    <property type="project" value="TreeGrafter"/>
</dbReference>
<dbReference type="InterPro" id="IPR039505">
    <property type="entry name" value="DRC1/2_N"/>
</dbReference>
<keyword evidence="3" id="KW-0282">Flagellum</keyword>
<protein>
    <recommendedName>
        <fullName evidence="10">Dynein regulatory complex subunit 2</fullName>
    </recommendedName>
    <alternativeName>
        <fullName evidence="11">Coiled-coil domain-containing protein 65</fullName>
    </alternativeName>
</protein>
<evidence type="ECO:0000259" key="14">
    <source>
        <dbReference type="Pfam" id="PF14772"/>
    </source>
</evidence>
<evidence type="ECO:0000256" key="2">
    <source>
        <dbReference type="ARBA" id="ARBA00022490"/>
    </source>
</evidence>
<evidence type="ECO:0000256" key="5">
    <source>
        <dbReference type="ARBA" id="ARBA00023069"/>
    </source>
</evidence>
<dbReference type="EMBL" id="NNAY01000481">
    <property type="protein sequence ID" value="OXU28081.1"/>
    <property type="molecule type" value="Genomic_DNA"/>
</dbReference>
<evidence type="ECO:0000256" key="6">
    <source>
        <dbReference type="ARBA" id="ARBA00023212"/>
    </source>
</evidence>
<comment type="function">
    <text evidence="12">Component of the nexin-dynein regulatory complex (N-DRC), a key regulator of ciliary/flagellar motility which maintains the alignment and integrity of the distal axoneme and regulates microtubule sliding in motile axonemes. Plays a critical role in the assembly of N-DRC and also stabilizes the assembly of multiple inner dynein arms and radial spokes. Coassembles with DRC1 to form a central scaffold needed for assembly of the N-DRC and its attachment to the outer doublet microtubules.</text>
</comment>
<dbReference type="STRING" id="543379.A0A232FB67"/>
<evidence type="ECO:0000256" key="10">
    <source>
        <dbReference type="ARBA" id="ARBA00040899"/>
    </source>
</evidence>